<feature type="transmembrane region" description="Helical" evidence="1">
    <location>
        <begin position="193"/>
        <end position="209"/>
    </location>
</feature>
<accession>A0A2M7VAV1</accession>
<evidence type="ECO:0000313" key="2">
    <source>
        <dbReference type="EMBL" id="PIZ96032.1"/>
    </source>
</evidence>
<dbReference type="EMBL" id="PFPL01000036">
    <property type="protein sequence ID" value="PIZ96032.1"/>
    <property type="molecule type" value="Genomic_DNA"/>
</dbReference>
<proteinExistence type="predicted"/>
<dbReference type="InterPro" id="IPR043130">
    <property type="entry name" value="CDP-OH_PTrfase_TM_dom"/>
</dbReference>
<protein>
    <recommendedName>
        <fullName evidence="4">CDP-alcohol phosphatidyltransferase</fullName>
    </recommendedName>
</protein>
<dbReference type="Gene3D" id="1.20.120.1760">
    <property type="match status" value="1"/>
</dbReference>
<feature type="transmembrane region" description="Helical" evidence="1">
    <location>
        <begin position="130"/>
        <end position="148"/>
    </location>
</feature>
<name>A0A2M7VAV1_9BACT</name>
<dbReference type="Pfam" id="PF01066">
    <property type="entry name" value="CDP-OH_P_transf"/>
    <property type="match status" value="1"/>
</dbReference>
<dbReference type="GO" id="GO:0016020">
    <property type="term" value="C:membrane"/>
    <property type="evidence" value="ECO:0007669"/>
    <property type="project" value="InterPro"/>
</dbReference>
<dbReference type="GO" id="GO:0016780">
    <property type="term" value="F:phosphotransferase activity, for other substituted phosphate groups"/>
    <property type="evidence" value="ECO:0007669"/>
    <property type="project" value="InterPro"/>
</dbReference>
<evidence type="ECO:0000256" key="1">
    <source>
        <dbReference type="SAM" id="Phobius"/>
    </source>
</evidence>
<feature type="transmembrane region" description="Helical" evidence="1">
    <location>
        <begin position="68"/>
        <end position="86"/>
    </location>
</feature>
<comment type="caution">
    <text evidence="2">The sequence shown here is derived from an EMBL/GenBank/DDBJ whole genome shotgun (WGS) entry which is preliminary data.</text>
</comment>
<feature type="transmembrane region" description="Helical" evidence="1">
    <location>
        <begin position="44"/>
        <end position="62"/>
    </location>
</feature>
<sequence>MSEEKKEKFAGDKKVGTSLLNFWEKKFIDKNVSKIPKFIESHHLTYTTILWSGLIILFSWFAKDNVQWLWGVSFSIFMQWLTDSFDGALGRYRKAGLIKWGYYMDHFLDYIFLCSILIGYSILLPDNFKFLHFFILALFGAFMVNSYLEFAASNKFKITYLKIGPTEIRILFITINTLLIFFGKTYLKWSLPYVIAFSILGLIYVVYTTQKGLWESDKKNNKDLE</sequence>
<dbReference type="InterPro" id="IPR000462">
    <property type="entry name" value="CDP-OH_P_trans"/>
</dbReference>
<evidence type="ECO:0000313" key="3">
    <source>
        <dbReference type="Proteomes" id="UP000231453"/>
    </source>
</evidence>
<reference evidence="3" key="1">
    <citation type="submission" date="2017-09" db="EMBL/GenBank/DDBJ databases">
        <title>Depth-based differentiation of microbial function through sediment-hosted aquifers and enrichment of novel symbionts in the deep terrestrial subsurface.</title>
        <authorList>
            <person name="Probst A.J."/>
            <person name="Ladd B."/>
            <person name="Jarett J.K."/>
            <person name="Geller-Mcgrath D.E."/>
            <person name="Sieber C.M.K."/>
            <person name="Emerson J.B."/>
            <person name="Anantharaman K."/>
            <person name="Thomas B.C."/>
            <person name="Malmstrom R."/>
            <person name="Stieglmeier M."/>
            <person name="Klingl A."/>
            <person name="Woyke T."/>
            <person name="Ryan C.M."/>
            <person name="Banfield J.F."/>
        </authorList>
    </citation>
    <scope>NUCLEOTIDE SEQUENCE [LARGE SCALE GENOMIC DNA]</scope>
</reference>
<organism evidence="2 3">
    <name type="scientific">Candidatus Magasanikbacteria bacterium CG_4_10_14_0_2_um_filter_33_14</name>
    <dbReference type="NCBI Taxonomy" id="1974636"/>
    <lineage>
        <taxon>Bacteria</taxon>
        <taxon>Candidatus Magasanikiibacteriota</taxon>
    </lineage>
</organism>
<gene>
    <name evidence="2" type="ORF">COX80_02490</name>
</gene>
<feature type="transmembrane region" description="Helical" evidence="1">
    <location>
        <begin position="168"/>
        <end position="187"/>
    </location>
</feature>
<dbReference type="AlphaFoldDB" id="A0A2M7VAV1"/>
<dbReference type="Proteomes" id="UP000231453">
    <property type="component" value="Unassembled WGS sequence"/>
</dbReference>
<keyword evidence="1" id="KW-0472">Membrane</keyword>
<feature type="transmembrane region" description="Helical" evidence="1">
    <location>
        <begin position="107"/>
        <end position="124"/>
    </location>
</feature>
<keyword evidence="1" id="KW-1133">Transmembrane helix</keyword>
<evidence type="ECO:0008006" key="4">
    <source>
        <dbReference type="Google" id="ProtNLM"/>
    </source>
</evidence>
<keyword evidence="1" id="KW-0812">Transmembrane</keyword>
<dbReference type="GO" id="GO:0008654">
    <property type="term" value="P:phospholipid biosynthetic process"/>
    <property type="evidence" value="ECO:0007669"/>
    <property type="project" value="InterPro"/>
</dbReference>